<name>A0ABQ5P343_9ACTN</name>
<keyword evidence="2" id="KW-1133">Transmembrane helix</keyword>
<evidence type="ECO:0000313" key="3">
    <source>
        <dbReference type="EMBL" id="GLF96969.1"/>
    </source>
</evidence>
<dbReference type="Proteomes" id="UP001291653">
    <property type="component" value="Unassembled WGS sequence"/>
</dbReference>
<feature type="transmembrane region" description="Helical" evidence="2">
    <location>
        <begin position="20"/>
        <end position="42"/>
    </location>
</feature>
<dbReference type="RefSeq" id="WP_323448980.1">
    <property type="nucleotide sequence ID" value="NZ_BSBI01000009.1"/>
</dbReference>
<feature type="region of interest" description="Disordered" evidence="1">
    <location>
        <begin position="222"/>
        <end position="258"/>
    </location>
</feature>
<evidence type="ECO:0000256" key="2">
    <source>
        <dbReference type="SAM" id="Phobius"/>
    </source>
</evidence>
<feature type="region of interest" description="Disordered" evidence="1">
    <location>
        <begin position="94"/>
        <end position="118"/>
    </location>
</feature>
<evidence type="ECO:0000313" key="4">
    <source>
        <dbReference type="Proteomes" id="UP001291653"/>
    </source>
</evidence>
<organism evidence="3 4">
    <name type="scientific">Streptomyces yaizuensis</name>
    <dbReference type="NCBI Taxonomy" id="2989713"/>
    <lineage>
        <taxon>Bacteria</taxon>
        <taxon>Bacillati</taxon>
        <taxon>Actinomycetota</taxon>
        <taxon>Actinomycetes</taxon>
        <taxon>Kitasatosporales</taxon>
        <taxon>Streptomycetaceae</taxon>
        <taxon>Streptomyces</taxon>
    </lineage>
</organism>
<dbReference type="EMBL" id="BSBI01000009">
    <property type="protein sequence ID" value="GLF96969.1"/>
    <property type="molecule type" value="Genomic_DNA"/>
</dbReference>
<comment type="caution">
    <text evidence="3">The sequence shown here is derived from an EMBL/GenBank/DDBJ whole genome shotgun (WGS) entry which is preliminary data.</text>
</comment>
<reference evidence="3 4" key="1">
    <citation type="submission" date="2022-10" db="EMBL/GenBank/DDBJ databases">
        <title>Draft genome sequence of Streptomyces sp. YSPA8.</title>
        <authorList>
            <person name="Moriuchi R."/>
            <person name="Dohra H."/>
            <person name="Yamamura H."/>
            <person name="Kodani S."/>
        </authorList>
    </citation>
    <scope>NUCLEOTIDE SEQUENCE [LARGE SCALE GENOMIC DNA]</scope>
    <source>
        <strain evidence="3 4">YSPA8</strain>
    </source>
</reference>
<keyword evidence="2" id="KW-0472">Membrane</keyword>
<keyword evidence="4" id="KW-1185">Reference proteome</keyword>
<protein>
    <submittedName>
        <fullName evidence="3">Uncharacterized protein</fullName>
    </submittedName>
</protein>
<accession>A0ABQ5P343</accession>
<keyword evidence="2" id="KW-0812">Transmembrane</keyword>
<evidence type="ECO:0000256" key="1">
    <source>
        <dbReference type="SAM" id="MobiDB-lite"/>
    </source>
</evidence>
<proteinExistence type="predicted"/>
<sequence length="480" mass="48680">MAAQHVPQSPSGRPRPGRAAVATAVALTGLLLTAGSLTYYAVDTPGRGAPSAGVVKYYVVAEQPAGEPEFLWTIAQRTLGDGDRFPEIFELNRGRRQPDGGVREGTTTVPAGWILRPPGDAFGPEVRSGALPARVADAAPPGQPATGTTNNATGSRSGALALTAAGGALTLGAGTRALALRRRRPAAPCASRAVTAVTEASTGAGAGVESGAESGYVYEVVPPATRGTGRPVARRGNTTRAPLSRTPERAAATGEPPADPVALATVTAPVSPVGPVTPVVEPVVTVPAAMPTAVPAMSAVSATARPARGPRPVARRPAARTELLPPVSVAFGDDTVDIDFGITGPRDHDARAWTTAPRELPESGTAFVRVGSGDRGCLLLDLAHAPDTLCLTGDPAAAHRLLESLALQLTEGPDPAPVHAFATGPQPLADALAGLDRLPAAPHEAAALLHLDGRTVAVVLGDPGRTAWRFTAREGTVADG</sequence>
<gene>
    <name evidence="3" type="ORF">SYYSPA8_21750</name>
</gene>